<dbReference type="PANTHER" id="PTHR11802">
    <property type="entry name" value="SERINE PROTEASE FAMILY S10 SERINE CARBOXYPEPTIDASE"/>
    <property type="match status" value="1"/>
</dbReference>
<evidence type="ECO:0000256" key="6">
    <source>
        <dbReference type="RuleBase" id="RU361156"/>
    </source>
</evidence>
<dbReference type="Gene3D" id="3.40.50.1820">
    <property type="entry name" value="alpha/beta hydrolase"/>
    <property type="match status" value="1"/>
</dbReference>
<dbReference type="Proteomes" id="UP001163105">
    <property type="component" value="Unassembled WGS sequence"/>
</dbReference>
<dbReference type="PROSITE" id="PS00131">
    <property type="entry name" value="CARBOXYPEPT_SER_SER"/>
    <property type="match status" value="1"/>
</dbReference>
<comment type="similarity">
    <text evidence="1 6">Belongs to the peptidase S10 family.</text>
</comment>
<evidence type="ECO:0000313" key="8">
    <source>
        <dbReference type="Proteomes" id="UP001163105"/>
    </source>
</evidence>
<feature type="chain" id="PRO_5044044602" description="Carboxypeptidase" evidence="6">
    <location>
        <begin position="20"/>
        <end position="667"/>
    </location>
</feature>
<keyword evidence="8" id="KW-1185">Reference proteome</keyword>
<dbReference type="PRINTS" id="PR00724">
    <property type="entry name" value="CRBOXYPTASEC"/>
</dbReference>
<evidence type="ECO:0000256" key="1">
    <source>
        <dbReference type="ARBA" id="ARBA00009431"/>
    </source>
</evidence>
<keyword evidence="4 6" id="KW-0378">Hydrolase</keyword>
<gene>
    <name evidence="7" type="ORF">O9K51_05592</name>
</gene>
<feature type="signal peptide" evidence="6">
    <location>
        <begin position="1"/>
        <end position="19"/>
    </location>
</feature>
<keyword evidence="5" id="KW-0325">Glycoprotein</keyword>
<keyword evidence="2 6" id="KW-0121">Carboxypeptidase</keyword>
<evidence type="ECO:0000256" key="5">
    <source>
        <dbReference type="ARBA" id="ARBA00023180"/>
    </source>
</evidence>
<dbReference type="InterPro" id="IPR001563">
    <property type="entry name" value="Peptidase_S10"/>
</dbReference>
<dbReference type="SUPFAM" id="SSF53474">
    <property type="entry name" value="alpha/beta-Hydrolases"/>
    <property type="match status" value="1"/>
</dbReference>
<dbReference type="GO" id="GO:0004185">
    <property type="term" value="F:serine-type carboxypeptidase activity"/>
    <property type="evidence" value="ECO:0007669"/>
    <property type="project" value="UniProtKB-UniRule"/>
</dbReference>
<evidence type="ECO:0000256" key="3">
    <source>
        <dbReference type="ARBA" id="ARBA00022670"/>
    </source>
</evidence>
<dbReference type="EC" id="3.4.16.-" evidence="6"/>
<evidence type="ECO:0000313" key="7">
    <source>
        <dbReference type="EMBL" id="KAJ6442041.1"/>
    </source>
</evidence>
<protein>
    <recommendedName>
        <fullName evidence="6">Carboxypeptidase</fullName>
        <ecNumber evidence="6">3.4.16.-</ecNumber>
    </recommendedName>
</protein>
<dbReference type="Pfam" id="PF00450">
    <property type="entry name" value="Peptidase_S10"/>
    <property type="match status" value="1"/>
</dbReference>
<keyword evidence="3 6" id="KW-0645">Protease</keyword>
<comment type="caution">
    <text evidence="7">The sequence shown here is derived from an EMBL/GenBank/DDBJ whole genome shotgun (WGS) entry which is preliminary data.</text>
</comment>
<evidence type="ECO:0000256" key="4">
    <source>
        <dbReference type="ARBA" id="ARBA00022801"/>
    </source>
</evidence>
<dbReference type="InterPro" id="IPR029058">
    <property type="entry name" value="AB_hydrolase_fold"/>
</dbReference>
<dbReference type="AlphaFoldDB" id="A0AB34FTP5"/>
<proteinExistence type="inferred from homology"/>
<dbReference type="GO" id="GO:0000324">
    <property type="term" value="C:fungal-type vacuole"/>
    <property type="evidence" value="ECO:0007669"/>
    <property type="project" value="TreeGrafter"/>
</dbReference>
<name>A0AB34FTP5_9HYPO</name>
<sequence length="667" mass="71420">MRLPTAIALLAALSSDGAAQFVSQDARARNLTVIRSPGNSNVTVSYKQPDGVCKTAFDRQKQYTGWVNVPGDYPTNLFFWFVEARNPTDSLTIWLNGGPGSSSMYGFFTGNGPCEIVEKGMNKYDTVAREWGWDRASNMLFIDQPNQVGLSYDEPTNGTMSMINATIAEPPVPPGDSPPAWNLINGTFSTNNLNTTVNTTQLAAMATWHVLQGFFGTFPRNRTRSNATSVAVNLFAESYGGTYGPIFAETWEAQNQKRLMGTLSRNSTTEVRLKSLGIVNGCIDRVIEAPMYINFANNNTYGVKAYPDQQAKFYLDKFAGPGGCKDLGAQCQVAAAGQDPTGTGNQAEVNDLCVKAADACTEFETLFFDADRGAYDLAAPSADPFPPMYFVDYLNQASVQRAIGSPINYTSSSNDVFKNFGRTGDIARGGNTGRLAKLVQSGVRVGLVYGDRDYICNWFGGEAVSLSIAQQAGGDYATKFPAAGYAPIIVNDSYVGGEVRQFGNLSFSRIYQAGHAVAAYQPETAFQVFARILLGTSVSTGKDVDLSAYNTTGALNSTKTEKLPGKSKPTCFIRAFDSTCNQDAKDLAAKGGGVVINGILYSKSEDWPLATQTPTSTTKTTASETMTGVFTATKTPTPTNAAASLAVFSAGGLCSSLLALHALLYLI</sequence>
<dbReference type="PANTHER" id="PTHR11802:SF404">
    <property type="entry name" value="CARBOXYPEPTIDASE"/>
    <property type="match status" value="1"/>
</dbReference>
<keyword evidence="6" id="KW-0732">Signal</keyword>
<dbReference type="GO" id="GO:0006508">
    <property type="term" value="P:proteolysis"/>
    <property type="evidence" value="ECO:0007669"/>
    <property type="project" value="UniProtKB-KW"/>
</dbReference>
<reference evidence="7" key="1">
    <citation type="submission" date="2023-01" db="EMBL/GenBank/DDBJ databases">
        <title>The growth and conidiation of Purpureocillium lavendulum are regulated by nitrogen source and histone H3K14 acetylation.</title>
        <authorList>
            <person name="Tang P."/>
            <person name="Han J."/>
            <person name="Zhang C."/>
            <person name="Tang P."/>
            <person name="Qi F."/>
            <person name="Zhang K."/>
            <person name="Liang L."/>
        </authorList>
    </citation>
    <scope>NUCLEOTIDE SEQUENCE</scope>
    <source>
        <strain evidence="7">YMF1.00683</strain>
    </source>
</reference>
<dbReference type="InterPro" id="IPR018202">
    <property type="entry name" value="Ser_caboxypep_ser_AS"/>
</dbReference>
<dbReference type="EMBL" id="JAQHRD010000004">
    <property type="protein sequence ID" value="KAJ6442041.1"/>
    <property type="molecule type" value="Genomic_DNA"/>
</dbReference>
<organism evidence="7 8">
    <name type="scientific">Purpureocillium lavendulum</name>
    <dbReference type="NCBI Taxonomy" id="1247861"/>
    <lineage>
        <taxon>Eukaryota</taxon>
        <taxon>Fungi</taxon>
        <taxon>Dikarya</taxon>
        <taxon>Ascomycota</taxon>
        <taxon>Pezizomycotina</taxon>
        <taxon>Sordariomycetes</taxon>
        <taxon>Hypocreomycetidae</taxon>
        <taxon>Hypocreales</taxon>
        <taxon>Ophiocordycipitaceae</taxon>
        <taxon>Purpureocillium</taxon>
    </lineage>
</organism>
<accession>A0AB34FTP5</accession>
<evidence type="ECO:0000256" key="2">
    <source>
        <dbReference type="ARBA" id="ARBA00022645"/>
    </source>
</evidence>